<feature type="compositionally biased region" description="Polar residues" evidence="1">
    <location>
        <begin position="1"/>
        <end position="14"/>
    </location>
</feature>
<dbReference type="RefSeq" id="WP_010313855.1">
    <property type="nucleotide sequence ID" value="NZ_CP061007.1"/>
</dbReference>
<sequence length="84" mass="8687">MIFSTTAVGDTATGSIGRGPHAHTDAGVGAPEMAQDRSSVRVRLRAEPGRRQQLDAAASRCTPGWEGKTRRGVLPPTSGLGMTG</sequence>
<dbReference type="Proteomes" id="UP000233786">
    <property type="component" value="Unassembled WGS sequence"/>
</dbReference>
<feature type="region of interest" description="Disordered" evidence="1">
    <location>
        <begin position="1"/>
        <end position="84"/>
    </location>
</feature>
<accession>A0A2N3Y8E8</accession>
<reference evidence="2" key="1">
    <citation type="submission" date="2017-12" db="EMBL/GenBank/DDBJ databases">
        <title>Sequencing the genomes of 1000 Actinobacteria strains.</title>
        <authorList>
            <person name="Klenk H.-P."/>
        </authorList>
    </citation>
    <scope>NUCLEOTIDE SEQUENCE [LARGE SCALE GENOMIC DNA]</scope>
    <source>
        <strain evidence="2">DSM 44228</strain>
    </source>
</reference>
<dbReference type="STRING" id="994479.GCA_000194155_06749"/>
<evidence type="ECO:0000313" key="3">
    <source>
        <dbReference type="Proteomes" id="UP000233786"/>
    </source>
</evidence>
<feature type="compositionally biased region" description="Basic and acidic residues" evidence="1">
    <location>
        <begin position="34"/>
        <end position="53"/>
    </location>
</feature>
<keyword evidence="3" id="KW-1185">Reference proteome</keyword>
<comment type="caution">
    <text evidence="2">The sequence shown here is derived from an EMBL/GenBank/DDBJ whole genome shotgun (WGS) entry which is preliminary data.</text>
</comment>
<organism evidence="2 3">
    <name type="scientific">Saccharopolyspora spinosa</name>
    <dbReference type="NCBI Taxonomy" id="60894"/>
    <lineage>
        <taxon>Bacteria</taxon>
        <taxon>Bacillati</taxon>
        <taxon>Actinomycetota</taxon>
        <taxon>Actinomycetes</taxon>
        <taxon>Pseudonocardiales</taxon>
        <taxon>Pseudonocardiaceae</taxon>
        <taxon>Saccharopolyspora</taxon>
    </lineage>
</organism>
<evidence type="ECO:0000313" key="2">
    <source>
        <dbReference type="EMBL" id="PKW19199.1"/>
    </source>
</evidence>
<evidence type="ECO:0000256" key="1">
    <source>
        <dbReference type="SAM" id="MobiDB-lite"/>
    </source>
</evidence>
<dbReference type="AlphaFoldDB" id="A0A2N3Y8E8"/>
<protein>
    <submittedName>
        <fullName evidence="2">Uncharacterized protein</fullName>
    </submittedName>
</protein>
<dbReference type="EMBL" id="PJNB01000001">
    <property type="protein sequence ID" value="PKW19199.1"/>
    <property type="molecule type" value="Genomic_DNA"/>
</dbReference>
<gene>
    <name evidence="2" type="ORF">A8926_7360</name>
</gene>
<name>A0A2N3Y8E8_SACSN</name>
<proteinExistence type="predicted"/>